<gene>
    <name evidence="2" type="ORF">E3O06_08055</name>
</gene>
<feature type="transmembrane region" description="Helical" evidence="1">
    <location>
        <begin position="100"/>
        <end position="124"/>
    </location>
</feature>
<dbReference type="AlphaFoldDB" id="A0A4R8UZ47"/>
<feature type="transmembrane region" description="Helical" evidence="1">
    <location>
        <begin position="42"/>
        <end position="63"/>
    </location>
</feature>
<keyword evidence="1" id="KW-0472">Membrane</keyword>
<accession>A0A4R8UZ47</accession>
<evidence type="ECO:0000256" key="1">
    <source>
        <dbReference type="SAM" id="Phobius"/>
    </source>
</evidence>
<sequence length="136" mass="14381">MASLHIGAGPIPRSSIIVAGVLDAVLVLSFAIIGRLSHGESLAGLGVTLWPFLGGLIIGWLLLRAWRHPRDIVWTGLGIWLATVAGGLLLRLASGQGVQLSFAIVTTIVLGLFLLGWRAIAALARRRPPQRMPSPA</sequence>
<dbReference type="Pfam" id="PF11255">
    <property type="entry name" value="DUF3054"/>
    <property type="match status" value="1"/>
</dbReference>
<organism evidence="2 3">
    <name type="scientific">Cryobacterium glaciale</name>
    <dbReference type="NCBI Taxonomy" id="1259145"/>
    <lineage>
        <taxon>Bacteria</taxon>
        <taxon>Bacillati</taxon>
        <taxon>Actinomycetota</taxon>
        <taxon>Actinomycetes</taxon>
        <taxon>Micrococcales</taxon>
        <taxon>Microbacteriaceae</taxon>
        <taxon>Cryobacterium</taxon>
    </lineage>
</organism>
<proteinExistence type="predicted"/>
<dbReference type="InterPro" id="IPR021414">
    <property type="entry name" value="DUF3054"/>
</dbReference>
<comment type="caution">
    <text evidence="2">The sequence shown here is derived from an EMBL/GenBank/DDBJ whole genome shotgun (WGS) entry which is preliminary data.</text>
</comment>
<name>A0A4R8UZ47_9MICO</name>
<feature type="transmembrane region" description="Helical" evidence="1">
    <location>
        <begin position="72"/>
        <end position="94"/>
    </location>
</feature>
<dbReference type="RefSeq" id="WP_134502532.1">
    <property type="nucleotide sequence ID" value="NZ_SOEY01000016.1"/>
</dbReference>
<evidence type="ECO:0000313" key="2">
    <source>
        <dbReference type="EMBL" id="TFB73767.1"/>
    </source>
</evidence>
<reference evidence="2 3" key="1">
    <citation type="submission" date="2019-03" db="EMBL/GenBank/DDBJ databases">
        <title>Genomics of glacier-inhabiting Cryobacterium strains.</title>
        <authorList>
            <person name="Liu Q."/>
            <person name="Xin Y.-H."/>
        </authorList>
    </citation>
    <scope>NUCLEOTIDE SEQUENCE [LARGE SCALE GENOMIC DNA]</scope>
    <source>
        <strain evidence="2 3">HLT2-23</strain>
    </source>
</reference>
<keyword evidence="3" id="KW-1185">Reference proteome</keyword>
<dbReference type="Proteomes" id="UP000298173">
    <property type="component" value="Unassembled WGS sequence"/>
</dbReference>
<keyword evidence="1" id="KW-0812">Transmembrane</keyword>
<dbReference type="OrthoDB" id="3698172at2"/>
<keyword evidence="1" id="KW-1133">Transmembrane helix</keyword>
<evidence type="ECO:0000313" key="3">
    <source>
        <dbReference type="Proteomes" id="UP000298173"/>
    </source>
</evidence>
<feature type="transmembrane region" description="Helical" evidence="1">
    <location>
        <begin position="16"/>
        <end position="36"/>
    </location>
</feature>
<protein>
    <submittedName>
        <fullName evidence="2">DUF3054 domain-containing protein</fullName>
    </submittedName>
</protein>
<dbReference type="EMBL" id="SOEY01000016">
    <property type="protein sequence ID" value="TFB73767.1"/>
    <property type="molecule type" value="Genomic_DNA"/>
</dbReference>